<dbReference type="InterPro" id="IPR050071">
    <property type="entry name" value="Dehydroquinate_synthase"/>
</dbReference>
<evidence type="ECO:0000313" key="4">
    <source>
        <dbReference type="EMBL" id="BBP90337.1"/>
    </source>
</evidence>
<keyword evidence="1" id="KW-0520">NAD</keyword>
<evidence type="ECO:0000256" key="1">
    <source>
        <dbReference type="ARBA" id="ARBA00023027"/>
    </source>
</evidence>
<organism evidence="4 5">
    <name type="scientific">Bacillus safensis</name>
    <dbReference type="NCBI Taxonomy" id="561879"/>
    <lineage>
        <taxon>Bacteria</taxon>
        <taxon>Bacillati</taxon>
        <taxon>Bacillota</taxon>
        <taxon>Bacilli</taxon>
        <taxon>Bacillales</taxon>
        <taxon>Bacillaceae</taxon>
        <taxon>Bacillus</taxon>
    </lineage>
</organism>
<dbReference type="AlphaFoldDB" id="A0A5S9MA18"/>
<reference evidence="4 5" key="1">
    <citation type="submission" date="2019-12" db="EMBL/GenBank/DDBJ databases">
        <title>Full genome sequence of a Bacillus safensis strain isolated from commercially available natto in Indonesia.</title>
        <authorList>
            <person name="Yoshida M."/>
            <person name="Uomi M."/>
            <person name="Waturangi D."/>
            <person name="Ekaputri J.J."/>
            <person name="Setiamarga D.H.E."/>
        </authorList>
    </citation>
    <scope>NUCLEOTIDE SEQUENCE [LARGE SCALE GENOMIC DNA]</scope>
    <source>
        <strain evidence="4 5">IDN1</strain>
    </source>
</reference>
<gene>
    <name evidence="4" type="ORF">BsIDN1_39550</name>
</gene>
<protein>
    <recommendedName>
        <fullName evidence="3">3-dehydroquinate synthase C-terminal domain-containing protein</fullName>
    </recommendedName>
</protein>
<sequence>MRAFLNLGHTLGHAIEAEYGYGAITHGDAIAIGMQFALYVSEKQLGLSLNRLELKRVDERARFPGQCHKRYFHENIC</sequence>
<feature type="domain" description="3-dehydroquinate synthase C-terminal" evidence="3">
    <location>
        <begin position="2"/>
        <end position="48"/>
    </location>
</feature>
<dbReference type="GO" id="GO:0009073">
    <property type="term" value="P:aromatic amino acid family biosynthetic process"/>
    <property type="evidence" value="ECO:0007669"/>
    <property type="project" value="TreeGrafter"/>
</dbReference>
<dbReference type="InterPro" id="IPR056179">
    <property type="entry name" value="DHQS_C"/>
</dbReference>
<dbReference type="Pfam" id="PF24621">
    <property type="entry name" value="DHQS_C"/>
    <property type="match status" value="1"/>
</dbReference>
<accession>A0A5S9MA18</accession>
<dbReference type="SUPFAM" id="SSF56796">
    <property type="entry name" value="Dehydroquinate synthase-like"/>
    <property type="match status" value="1"/>
</dbReference>
<proteinExistence type="predicted"/>
<evidence type="ECO:0000313" key="5">
    <source>
        <dbReference type="Proteomes" id="UP000464658"/>
    </source>
</evidence>
<dbReference type="PANTHER" id="PTHR43622">
    <property type="entry name" value="3-DEHYDROQUINATE SYNTHASE"/>
    <property type="match status" value="1"/>
</dbReference>
<dbReference type="Gene3D" id="1.20.1090.10">
    <property type="entry name" value="Dehydroquinate synthase-like - alpha domain"/>
    <property type="match status" value="1"/>
</dbReference>
<evidence type="ECO:0000259" key="3">
    <source>
        <dbReference type="Pfam" id="PF24621"/>
    </source>
</evidence>
<keyword evidence="2" id="KW-0456">Lyase</keyword>
<dbReference type="PANTHER" id="PTHR43622:SF7">
    <property type="entry name" value="3-DEHYDROQUINATE SYNTHASE, CHLOROPLASTIC"/>
    <property type="match status" value="1"/>
</dbReference>
<dbReference type="Proteomes" id="UP000464658">
    <property type="component" value="Chromosome"/>
</dbReference>
<name>A0A5S9MA18_BACIA</name>
<dbReference type="GO" id="GO:0003856">
    <property type="term" value="F:3-dehydroquinate synthase activity"/>
    <property type="evidence" value="ECO:0007669"/>
    <property type="project" value="TreeGrafter"/>
</dbReference>
<evidence type="ECO:0000256" key="2">
    <source>
        <dbReference type="ARBA" id="ARBA00023239"/>
    </source>
</evidence>
<dbReference type="EMBL" id="AP021906">
    <property type="protein sequence ID" value="BBP90337.1"/>
    <property type="molecule type" value="Genomic_DNA"/>
</dbReference>